<dbReference type="SUPFAM" id="SSF53448">
    <property type="entry name" value="Nucleotide-diphospho-sugar transferases"/>
    <property type="match status" value="1"/>
</dbReference>
<proteinExistence type="predicted"/>
<dbReference type="PANTHER" id="PTHR43685">
    <property type="entry name" value="GLYCOSYLTRANSFERASE"/>
    <property type="match status" value="1"/>
</dbReference>
<dbReference type="InterPro" id="IPR001173">
    <property type="entry name" value="Glyco_trans_2-like"/>
</dbReference>
<feature type="domain" description="Glycosyltransferase 2-like" evidence="1">
    <location>
        <begin position="4"/>
        <end position="171"/>
    </location>
</feature>
<gene>
    <name evidence="2" type="ORF">AVDCRST_MAG94-605</name>
</gene>
<dbReference type="PANTHER" id="PTHR43685:SF12">
    <property type="entry name" value="GLYCOSYL TRANSFERASE FAMILY 2"/>
    <property type="match status" value="1"/>
</dbReference>
<dbReference type="InterPro" id="IPR029044">
    <property type="entry name" value="Nucleotide-diphossugar_trans"/>
</dbReference>
<dbReference type="Gene3D" id="3.90.550.10">
    <property type="entry name" value="Spore Coat Polysaccharide Biosynthesis Protein SpsA, Chain A"/>
    <property type="match status" value="1"/>
</dbReference>
<dbReference type="EMBL" id="CADCTY010000204">
    <property type="protein sequence ID" value="CAA9304854.1"/>
    <property type="molecule type" value="Genomic_DNA"/>
</dbReference>
<evidence type="ECO:0000313" key="2">
    <source>
        <dbReference type="EMBL" id="CAA9304854.1"/>
    </source>
</evidence>
<protein>
    <recommendedName>
        <fullName evidence="1">Glycosyltransferase 2-like domain-containing protein</fullName>
    </recommendedName>
</protein>
<sequence>MKLSVILPCFNGAKTIALQLEALAHQCWSEPWELVVVNNGSTDDSMQIVQSYRNLLPNLRIVDAYVPPAPRLGVSHSYNVGVQAAKGDAVAFCEADDEVAPDWLVTVGTALDRYDFVSGALEYQRLNEPWIVEAHGSGAQSQELVAVGHKPYLPFAYGCNLGMKRAVYETVGEFDESFPCAWDMDYSFRAQLAGFQLHFVPNLVVHYRVRHKWRDIYRQSRNWGEDNPLVRKRYGAGMGKLELPNRTIALLGHLLKVWQVSNRTAFASWLFSFGWQVGEIQGLLKHFVWGLFSDHRNSGLARRDGLKFQAR</sequence>
<dbReference type="Pfam" id="PF00535">
    <property type="entry name" value="Glycos_transf_2"/>
    <property type="match status" value="1"/>
</dbReference>
<evidence type="ECO:0000259" key="1">
    <source>
        <dbReference type="Pfam" id="PF00535"/>
    </source>
</evidence>
<reference evidence="2" key="1">
    <citation type="submission" date="2020-02" db="EMBL/GenBank/DDBJ databases">
        <authorList>
            <person name="Meier V. D."/>
        </authorList>
    </citation>
    <scope>NUCLEOTIDE SEQUENCE</scope>
    <source>
        <strain evidence="2">AVDCRST_MAG94</strain>
    </source>
</reference>
<dbReference type="InterPro" id="IPR050834">
    <property type="entry name" value="Glycosyltransf_2"/>
</dbReference>
<accession>A0A6J4KH51</accession>
<organism evidence="2">
    <name type="scientific">uncultured Leptolyngbya sp</name>
    <dbReference type="NCBI Taxonomy" id="332963"/>
    <lineage>
        <taxon>Bacteria</taxon>
        <taxon>Bacillati</taxon>
        <taxon>Cyanobacteriota</taxon>
        <taxon>Cyanophyceae</taxon>
        <taxon>Leptolyngbyales</taxon>
        <taxon>Leptolyngbyaceae</taxon>
        <taxon>Leptolyngbya group</taxon>
        <taxon>Leptolyngbya</taxon>
        <taxon>environmental samples</taxon>
    </lineage>
</organism>
<dbReference type="AlphaFoldDB" id="A0A6J4KH51"/>
<name>A0A6J4KH51_9CYAN</name>